<dbReference type="Proteomes" id="UP000629468">
    <property type="component" value="Unassembled WGS sequence"/>
</dbReference>
<organism evidence="2 3">
    <name type="scientific">Agaricus bisporus var. burnettii</name>
    <dbReference type="NCBI Taxonomy" id="192524"/>
    <lineage>
        <taxon>Eukaryota</taxon>
        <taxon>Fungi</taxon>
        <taxon>Dikarya</taxon>
        <taxon>Basidiomycota</taxon>
        <taxon>Agaricomycotina</taxon>
        <taxon>Agaricomycetes</taxon>
        <taxon>Agaricomycetidae</taxon>
        <taxon>Agaricales</taxon>
        <taxon>Agaricineae</taxon>
        <taxon>Agaricaceae</taxon>
        <taxon>Agaricus</taxon>
    </lineage>
</organism>
<gene>
    <name evidence="2" type="ORF">Agabi119p4_11210</name>
</gene>
<comment type="caution">
    <text evidence="2">The sequence shown here is derived from an EMBL/GenBank/DDBJ whole genome shotgun (WGS) entry which is preliminary data.</text>
</comment>
<sequence>MMRDSRVEFNYLTKLPSWIAALNFPFALSTQRQDLSQSCYSPQYRTCHPFIHSLDLLKSKIPSGLVAFPSVSQSLYSLTSATDVQGVSLQASFARCTSASEAKLEVALNKNLAVAKQRQKEDQERRNKEMLEAARLRMLDQQKQQIADPASPIVMKTRKPKAN</sequence>
<proteinExistence type="predicted"/>
<evidence type="ECO:0000256" key="1">
    <source>
        <dbReference type="SAM" id="MobiDB-lite"/>
    </source>
</evidence>
<protein>
    <submittedName>
        <fullName evidence="2">Uncharacterized protein</fullName>
    </submittedName>
</protein>
<dbReference type="AlphaFoldDB" id="A0A8H7C2P5"/>
<reference evidence="2 3" key="1">
    <citation type="journal article" name="Sci. Rep.">
        <title>Telomere-to-telomere assembled and centromere annotated genomes of the two main subspecies of the button mushroom Agaricus bisporus reveal especially polymorphic chromosome ends.</title>
        <authorList>
            <person name="Sonnenberg A.S.M."/>
            <person name="Sedaghat-Telgerd N."/>
            <person name="Lavrijssen B."/>
            <person name="Ohm R.A."/>
            <person name="Hendrickx P.M."/>
            <person name="Scholtmeijer K."/>
            <person name="Baars J.J.P."/>
            <person name="van Peer A."/>
        </authorList>
    </citation>
    <scope>NUCLEOTIDE SEQUENCE [LARGE SCALE GENOMIC DNA]</scope>
    <source>
        <strain evidence="2 3">H119_p4</strain>
    </source>
</reference>
<feature type="region of interest" description="Disordered" evidence="1">
    <location>
        <begin position="141"/>
        <end position="163"/>
    </location>
</feature>
<evidence type="ECO:0000313" key="2">
    <source>
        <dbReference type="EMBL" id="KAF7760534.1"/>
    </source>
</evidence>
<dbReference type="EMBL" id="JABXXO010000015">
    <property type="protein sequence ID" value="KAF7760534.1"/>
    <property type="molecule type" value="Genomic_DNA"/>
</dbReference>
<evidence type="ECO:0000313" key="3">
    <source>
        <dbReference type="Proteomes" id="UP000629468"/>
    </source>
</evidence>
<name>A0A8H7C2P5_AGABI</name>
<accession>A0A8H7C2P5</accession>